<dbReference type="Proteomes" id="UP000223777">
    <property type="component" value="Unassembled WGS sequence"/>
</dbReference>
<organism evidence="1 2">
    <name type="scientific">Bacillus cereus</name>
    <dbReference type="NCBI Taxonomy" id="1396"/>
    <lineage>
        <taxon>Bacteria</taxon>
        <taxon>Bacillati</taxon>
        <taxon>Bacillota</taxon>
        <taxon>Bacilli</taxon>
        <taxon>Bacillales</taxon>
        <taxon>Bacillaceae</taxon>
        <taxon>Bacillus</taxon>
        <taxon>Bacillus cereus group</taxon>
    </lineage>
</organism>
<name>A0A2B9PR23_BACCE</name>
<comment type="caution">
    <text evidence="1">The sequence shown here is derived from an EMBL/GenBank/DDBJ whole genome shotgun (WGS) entry which is preliminary data.</text>
</comment>
<accession>A0A2B9PR23</accession>
<dbReference type="RefSeq" id="WP_097883475.1">
    <property type="nucleotide sequence ID" value="NZ_NUIL01000015.1"/>
</dbReference>
<dbReference type="EMBL" id="NUIL01000015">
    <property type="protein sequence ID" value="PGO29260.1"/>
    <property type="molecule type" value="Genomic_DNA"/>
</dbReference>
<protein>
    <submittedName>
        <fullName evidence="1">Uncharacterized protein</fullName>
    </submittedName>
</protein>
<sequence length="159" mass="17982">MTNTKYDTLMACAESNKKELQAELTQAVSELLASASAVQCKLVYGDGENHEEISTDMIHKNLQKIDAIKVKLSALDNILGIKESIEGNKRKLYWYTYRLRGFSLGCQPNGFVGQDEKIGKLGAVIYERELTVKEKSDYELDFHKIEIVDMPTKWEGDNS</sequence>
<evidence type="ECO:0000313" key="1">
    <source>
        <dbReference type="EMBL" id="PGO29260.1"/>
    </source>
</evidence>
<proteinExistence type="predicted"/>
<gene>
    <name evidence="1" type="ORF">CN984_12615</name>
</gene>
<reference evidence="1 2" key="1">
    <citation type="submission" date="2017-09" db="EMBL/GenBank/DDBJ databases">
        <title>Large-scale bioinformatics analysis of Bacillus genomes uncovers conserved roles of natural products in bacterial physiology.</title>
        <authorList>
            <consortium name="Agbiome Team Llc"/>
            <person name="Bleich R.M."/>
            <person name="Grubbs K.J."/>
            <person name="Santa Maria K.C."/>
            <person name="Allen S.E."/>
            <person name="Farag S."/>
            <person name="Shank E.A."/>
            <person name="Bowers A."/>
        </authorList>
    </citation>
    <scope>NUCLEOTIDE SEQUENCE [LARGE SCALE GENOMIC DNA]</scope>
    <source>
        <strain evidence="1 2">AFS050027</strain>
    </source>
</reference>
<evidence type="ECO:0000313" key="2">
    <source>
        <dbReference type="Proteomes" id="UP000223777"/>
    </source>
</evidence>
<dbReference type="AlphaFoldDB" id="A0A2B9PR23"/>